<dbReference type="RefSeq" id="XP_024734130.1">
    <property type="nucleotide sequence ID" value="XM_024883469.1"/>
</dbReference>
<reference evidence="1 2" key="1">
    <citation type="submission" date="2016-04" db="EMBL/GenBank/DDBJ databases">
        <title>A degradative enzymes factory behind the ericoid mycorrhizal symbiosis.</title>
        <authorList>
            <consortium name="DOE Joint Genome Institute"/>
            <person name="Martino E."/>
            <person name="Morin E."/>
            <person name="Grelet G."/>
            <person name="Kuo A."/>
            <person name="Kohler A."/>
            <person name="Daghino S."/>
            <person name="Barry K."/>
            <person name="Choi C."/>
            <person name="Cichocki N."/>
            <person name="Clum A."/>
            <person name="Copeland A."/>
            <person name="Hainaut M."/>
            <person name="Haridas S."/>
            <person name="Labutti K."/>
            <person name="Lindquist E."/>
            <person name="Lipzen A."/>
            <person name="Khouja H.-R."/>
            <person name="Murat C."/>
            <person name="Ohm R."/>
            <person name="Olson A."/>
            <person name="Spatafora J."/>
            <person name="Veneault-Fourrey C."/>
            <person name="Henrissat B."/>
            <person name="Grigoriev I."/>
            <person name="Martin F."/>
            <person name="Perotto S."/>
        </authorList>
    </citation>
    <scope>NUCLEOTIDE SEQUENCE [LARGE SCALE GENOMIC DNA]</scope>
    <source>
        <strain evidence="1 2">E</strain>
    </source>
</reference>
<organism evidence="1 2">
    <name type="scientific">Hyaloscypha bicolor E</name>
    <dbReference type="NCBI Taxonomy" id="1095630"/>
    <lineage>
        <taxon>Eukaryota</taxon>
        <taxon>Fungi</taxon>
        <taxon>Dikarya</taxon>
        <taxon>Ascomycota</taxon>
        <taxon>Pezizomycotina</taxon>
        <taxon>Leotiomycetes</taxon>
        <taxon>Helotiales</taxon>
        <taxon>Hyaloscyphaceae</taxon>
        <taxon>Hyaloscypha</taxon>
        <taxon>Hyaloscypha bicolor</taxon>
    </lineage>
</organism>
<evidence type="ECO:0000313" key="1">
    <source>
        <dbReference type="EMBL" id="PMD57226.1"/>
    </source>
</evidence>
<protein>
    <submittedName>
        <fullName evidence="1">Uncharacterized protein</fullName>
    </submittedName>
</protein>
<accession>A0A2J6T2I1</accession>
<keyword evidence="2" id="KW-1185">Reference proteome</keyword>
<name>A0A2J6T2I1_9HELO</name>
<dbReference type="InParanoid" id="A0A2J6T2I1"/>
<gene>
    <name evidence="1" type="ORF">K444DRAFT_632356</name>
</gene>
<dbReference type="Proteomes" id="UP000235371">
    <property type="component" value="Unassembled WGS sequence"/>
</dbReference>
<proteinExistence type="predicted"/>
<evidence type="ECO:0000313" key="2">
    <source>
        <dbReference type="Proteomes" id="UP000235371"/>
    </source>
</evidence>
<sequence length="176" mass="20190">MDSDIARNELRDAILPDSADLEGVDYTLQPETYGSYEKEQHGFEFSTGNINEHHLAGAYNSPEELFVHFFKQRNADRRLLGTSMTSASLGPQQNSQNLKLGSFAYNFRRQQADRGIEWDWDRDPGSTKNPTSLKRGSTLCKFRFDIMISTITFSTKYSLKSQIQASNDNRKFWKVC</sequence>
<dbReference type="EMBL" id="KZ613847">
    <property type="protein sequence ID" value="PMD57226.1"/>
    <property type="molecule type" value="Genomic_DNA"/>
</dbReference>
<dbReference type="AlphaFoldDB" id="A0A2J6T2I1"/>
<dbReference type="GeneID" id="36591546"/>